<organism evidence="1 2">
    <name type="scientific">Aulographum hederae CBS 113979</name>
    <dbReference type="NCBI Taxonomy" id="1176131"/>
    <lineage>
        <taxon>Eukaryota</taxon>
        <taxon>Fungi</taxon>
        <taxon>Dikarya</taxon>
        <taxon>Ascomycota</taxon>
        <taxon>Pezizomycotina</taxon>
        <taxon>Dothideomycetes</taxon>
        <taxon>Pleosporomycetidae</taxon>
        <taxon>Aulographales</taxon>
        <taxon>Aulographaceae</taxon>
    </lineage>
</organism>
<evidence type="ECO:0000313" key="1">
    <source>
        <dbReference type="EMBL" id="KAF1980751.1"/>
    </source>
</evidence>
<dbReference type="Proteomes" id="UP000800041">
    <property type="component" value="Unassembled WGS sequence"/>
</dbReference>
<dbReference type="EMBL" id="ML977223">
    <property type="protein sequence ID" value="KAF1980751.1"/>
    <property type="molecule type" value="Genomic_DNA"/>
</dbReference>
<accession>A0A6G1GIL0</accession>
<protein>
    <submittedName>
        <fullName evidence="1">Uncharacterized protein</fullName>
    </submittedName>
</protein>
<keyword evidence="2" id="KW-1185">Reference proteome</keyword>
<evidence type="ECO:0000313" key="2">
    <source>
        <dbReference type="Proteomes" id="UP000800041"/>
    </source>
</evidence>
<gene>
    <name evidence="1" type="ORF">K402DRAFT_267217</name>
</gene>
<sequence length="161" mass="18871">MIRICLSTETFSSRTRVLGAVQPISAAEELAFPIGNGLFSTRLGREYQILGRYICTLLRKQCGRQNNWQPGWIDIGQMQESRQKTHQNRARCKRLMILNQCICNVKRRDVAKKECSRTGRRLNMRLQVEQFTVLIRIQDVFRTSRDVPIACWMAERTRMHI</sequence>
<name>A0A6G1GIL0_9PEZI</name>
<dbReference type="AlphaFoldDB" id="A0A6G1GIL0"/>
<reference evidence="1" key="1">
    <citation type="journal article" date="2020" name="Stud. Mycol.">
        <title>101 Dothideomycetes genomes: a test case for predicting lifestyles and emergence of pathogens.</title>
        <authorList>
            <person name="Haridas S."/>
            <person name="Albert R."/>
            <person name="Binder M."/>
            <person name="Bloem J."/>
            <person name="Labutti K."/>
            <person name="Salamov A."/>
            <person name="Andreopoulos B."/>
            <person name="Baker S."/>
            <person name="Barry K."/>
            <person name="Bills G."/>
            <person name="Bluhm B."/>
            <person name="Cannon C."/>
            <person name="Castanera R."/>
            <person name="Culley D."/>
            <person name="Daum C."/>
            <person name="Ezra D."/>
            <person name="Gonzalez J."/>
            <person name="Henrissat B."/>
            <person name="Kuo A."/>
            <person name="Liang C."/>
            <person name="Lipzen A."/>
            <person name="Lutzoni F."/>
            <person name="Magnuson J."/>
            <person name="Mondo S."/>
            <person name="Nolan M."/>
            <person name="Ohm R."/>
            <person name="Pangilinan J."/>
            <person name="Park H.-J."/>
            <person name="Ramirez L."/>
            <person name="Alfaro M."/>
            <person name="Sun H."/>
            <person name="Tritt A."/>
            <person name="Yoshinaga Y."/>
            <person name="Zwiers L.-H."/>
            <person name="Turgeon B."/>
            <person name="Goodwin S."/>
            <person name="Spatafora J."/>
            <person name="Crous P."/>
            <person name="Grigoriev I."/>
        </authorList>
    </citation>
    <scope>NUCLEOTIDE SEQUENCE</scope>
    <source>
        <strain evidence="1">CBS 113979</strain>
    </source>
</reference>
<proteinExistence type="predicted"/>